<reference evidence="2" key="1">
    <citation type="journal article" date="2023" name="Front. Plant Sci.">
        <title>Chromosomal-level genome assembly of Melastoma candidum provides insights into trichome evolution.</title>
        <authorList>
            <person name="Zhong Y."/>
            <person name="Wu W."/>
            <person name="Sun C."/>
            <person name="Zou P."/>
            <person name="Liu Y."/>
            <person name="Dai S."/>
            <person name="Zhou R."/>
        </authorList>
    </citation>
    <scope>NUCLEOTIDE SEQUENCE [LARGE SCALE GENOMIC DNA]</scope>
</reference>
<keyword evidence="2" id="KW-1185">Reference proteome</keyword>
<evidence type="ECO:0000313" key="1">
    <source>
        <dbReference type="EMBL" id="KAI4330446.1"/>
    </source>
</evidence>
<protein>
    <submittedName>
        <fullName evidence="1">Uncharacterized protein</fullName>
    </submittedName>
</protein>
<comment type="caution">
    <text evidence="1">The sequence shown here is derived from an EMBL/GenBank/DDBJ whole genome shotgun (WGS) entry which is preliminary data.</text>
</comment>
<evidence type="ECO:0000313" key="2">
    <source>
        <dbReference type="Proteomes" id="UP001057402"/>
    </source>
</evidence>
<dbReference type="Proteomes" id="UP001057402">
    <property type="component" value="Chromosome 8"/>
</dbReference>
<name>A0ACB9N3H2_9MYRT</name>
<gene>
    <name evidence="1" type="ORF">MLD38_028736</name>
</gene>
<organism evidence="1 2">
    <name type="scientific">Melastoma candidum</name>
    <dbReference type="NCBI Taxonomy" id="119954"/>
    <lineage>
        <taxon>Eukaryota</taxon>
        <taxon>Viridiplantae</taxon>
        <taxon>Streptophyta</taxon>
        <taxon>Embryophyta</taxon>
        <taxon>Tracheophyta</taxon>
        <taxon>Spermatophyta</taxon>
        <taxon>Magnoliopsida</taxon>
        <taxon>eudicotyledons</taxon>
        <taxon>Gunneridae</taxon>
        <taxon>Pentapetalae</taxon>
        <taxon>rosids</taxon>
        <taxon>malvids</taxon>
        <taxon>Myrtales</taxon>
        <taxon>Melastomataceae</taxon>
        <taxon>Melastomatoideae</taxon>
        <taxon>Melastomateae</taxon>
        <taxon>Melastoma</taxon>
    </lineage>
</organism>
<proteinExistence type="predicted"/>
<sequence length="148" mass="16893">MERSHWQNLQVGWDESTTGERSSRVSIWEIEHVITPFYICPPPFFRPKFPQQPGALAQNEMGVKNPFKRAMPWMGDEFGMTDTTSSIFPGLSLVQWMSMQKKNPLQAAAQSAMLPQILSMASLPSNFTVKEIHIEFQIPSVTRSENTY</sequence>
<dbReference type="EMBL" id="CM042887">
    <property type="protein sequence ID" value="KAI4330446.1"/>
    <property type="molecule type" value="Genomic_DNA"/>
</dbReference>
<accession>A0ACB9N3H2</accession>